<name>A0A8H7T7U8_9HELO</name>
<protein>
    <recommendedName>
        <fullName evidence="2">2EXR domain-containing protein</fullName>
    </recommendedName>
</protein>
<dbReference type="EMBL" id="JAFJYH010000282">
    <property type="protein sequence ID" value="KAG4414080.1"/>
    <property type="molecule type" value="Genomic_DNA"/>
</dbReference>
<keyword evidence="4" id="KW-1185">Reference proteome</keyword>
<comment type="caution">
    <text evidence="3">The sequence shown here is derived from an EMBL/GenBank/DDBJ whole genome shotgun (WGS) entry which is preliminary data.</text>
</comment>
<dbReference type="AlphaFoldDB" id="A0A8H7T7U8"/>
<evidence type="ECO:0000256" key="1">
    <source>
        <dbReference type="SAM" id="MobiDB-lite"/>
    </source>
</evidence>
<proteinExistence type="predicted"/>
<feature type="region of interest" description="Disordered" evidence="1">
    <location>
        <begin position="1"/>
        <end position="40"/>
    </location>
</feature>
<sequence length="550" mass="62086">MDEQTRPRALCKHDPHNITEKLSEGSSTSYPESESESLSSNALIQIPESQTPEPARGKLSRIACSTGLEHNPRLPLICLENVRARLDHLITKNLSITTKLTKFRDSILRDLYSHFRIRHVAAGQLSRADTDKETREMCIDALRIKKNFMMESQNDLESVDEALAGHARFLNFSRDALHEVLANIHLLEANASTRCDFVGGRFPIDFPKMTALARLTAGEDYESIPTAFPKLLADVQDSAEIPDRRFTFFLKLPVEVRLMIWKLSLPGQRILTHSCRHNRNLALLSTCLESRRIVKSVYTRVLSPTYNTTATNMEFIWVDLDNDIIVRDLSTPDSDKPSKCLFDRTTTDFNAGCFRVFTGLAKVKHLAVAFDVLRQNGGSFFVVLQACAPELRTLTIIPSTQVDGSPLKKFKTAVNDNVRLIELDSNVLDYVWFRKSCLEGRTLKQKAQRGVTTIATALNHSQQYKTLFPNFVASSEGIWNPRISVALVTTWNEKCKGWQTRHLDRDFYNAKYVGEDGKLYHGFVESGIMCGADGEGLSRYDGMVQLFEGV</sequence>
<dbReference type="PANTHER" id="PTHR35910:SF6">
    <property type="entry name" value="2EXR DOMAIN-CONTAINING PROTEIN"/>
    <property type="match status" value="1"/>
</dbReference>
<gene>
    <name evidence="3" type="ORF">IFR04_012781</name>
</gene>
<reference evidence="3" key="1">
    <citation type="submission" date="2021-02" db="EMBL/GenBank/DDBJ databases">
        <title>Genome sequence Cadophora malorum strain M34.</title>
        <authorList>
            <person name="Stefanovic E."/>
            <person name="Vu D."/>
            <person name="Scully C."/>
            <person name="Dijksterhuis J."/>
            <person name="Roader J."/>
            <person name="Houbraken J."/>
        </authorList>
    </citation>
    <scope>NUCLEOTIDE SEQUENCE</scope>
    <source>
        <strain evidence="3">M34</strain>
    </source>
</reference>
<dbReference type="OrthoDB" id="4812806at2759"/>
<feature type="compositionally biased region" description="Basic and acidic residues" evidence="1">
    <location>
        <begin position="1"/>
        <end position="23"/>
    </location>
</feature>
<feature type="compositionally biased region" description="Low complexity" evidence="1">
    <location>
        <begin position="24"/>
        <end position="40"/>
    </location>
</feature>
<evidence type="ECO:0000313" key="3">
    <source>
        <dbReference type="EMBL" id="KAG4414080.1"/>
    </source>
</evidence>
<organism evidence="3 4">
    <name type="scientific">Cadophora malorum</name>
    <dbReference type="NCBI Taxonomy" id="108018"/>
    <lineage>
        <taxon>Eukaryota</taxon>
        <taxon>Fungi</taxon>
        <taxon>Dikarya</taxon>
        <taxon>Ascomycota</taxon>
        <taxon>Pezizomycotina</taxon>
        <taxon>Leotiomycetes</taxon>
        <taxon>Helotiales</taxon>
        <taxon>Ploettnerulaceae</taxon>
        <taxon>Cadophora</taxon>
    </lineage>
</organism>
<dbReference type="Proteomes" id="UP000664132">
    <property type="component" value="Unassembled WGS sequence"/>
</dbReference>
<dbReference type="PANTHER" id="PTHR35910">
    <property type="entry name" value="2EXR DOMAIN-CONTAINING PROTEIN"/>
    <property type="match status" value="1"/>
</dbReference>
<evidence type="ECO:0000259" key="2">
    <source>
        <dbReference type="Pfam" id="PF20150"/>
    </source>
</evidence>
<accession>A0A8H7T7U8</accession>
<evidence type="ECO:0000313" key="4">
    <source>
        <dbReference type="Proteomes" id="UP000664132"/>
    </source>
</evidence>
<feature type="domain" description="2EXR" evidence="2">
    <location>
        <begin position="246"/>
        <end position="325"/>
    </location>
</feature>
<dbReference type="Pfam" id="PF20150">
    <property type="entry name" value="2EXR"/>
    <property type="match status" value="1"/>
</dbReference>
<dbReference type="InterPro" id="IPR045518">
    <property type="entry name" value="2EXR"/>
</dbReference>